<sequence length="678" mass="75157">MSNPIRNLTDRTPLADHDDSSDSASRNDPFADDNLINNSNGSDDSTTDLIQNSNSALDLRYYTHQPGFAGSSNYLNPNQFNSSSPIPPHSKAAAHISVNSNIQSPGEFDRYPSVANSSTNLPDQKQNYHKSTASYNSDSSSSNPFISEGDSNPFGGYPVSAFPLHIDEKEADDYIHNPDPISDAYDDKHAFLNDLKAMDKRSAGGLFGLLFLFLGAIALFVILPALTYSGVVDHGDDHTVYEILTFYQYPQLSAIRTSLVDPDTPDDVKTKKSRGGQDWTLVFSDEFAAEGRTFYDGDDQFWMGPDIHYDATKDLEWYDPDAATTSEGALRLRMDAFENHGLFYRSGMLQSWNKMCFTQGHIEVSSMLPNYGNVSGLWPGIWTLGNLARPGYLASAEAVWPYSYNSCDAGITPNQSSHDGISYLKGQKLNACTCDGEDHPNPGTGRGAPELDILEGSTDTTLKTGVASQSLQVAPYDIWYIPDYDFVEIHNTSTTCMNTYTGGPFQQAVSGITTLSPKWNEFGNEETGPSYQTYAYEYLNDRDDGYVTWFVGDGAAYTLHSHALHPNGNIDWRPLPQEPMSIILNLGISNNWAYIDWASIMFPVTHSIDYVRIYQPSDQVSLTCDPKDYPTYDYIQNHLNAYMNVNLTNWEDAGYSMPKNILTGNCKSSNFKQSSSSS</sequence>
<dbReference type="FunCoup" id="K0KKD1">
    <property type="interactions" value="201"/>
</dbReference>
<evidence type="ECO:0000256" key="1">
    <source>
        <dbReference type="ARBA" id="ARBA00004606"/>
    </source>
</evidence>
<dbReference type="Gene3D" id="2.60.120.200">
    <property type="match status" value="1"/>
</dbReference>
<feature type="region of interest" description="Disordered" evidence="9">
    <location>
        <begin position="73"/>
        <end position="92"/>
    </location>
</feature>
<dbReference type="GO" id="GO:0006078">
    <property type="term" value="P:(1-&gt;6)-beta-D-glucan biosynthetic process"/>
    <property type="evidence" value="ECO:0007669"/>
    <property type="project" value="TreeGrafter"/>
</dbReference>
<dbReference type="AlphaFoldDB" id="K0KKD1"/>
<name>K0KKD1_WICCF</name>
<dbReference type="PANTHER" id="PTHR31361">
    <property type="entry name" value="BETA-GLUCAN SYNTHESIS-ASSOCIATED PROTEIN KRE6-RELATED"/>
    <property type="match status" value="1"/>
</dbReference>
<dbReference type="GO" id="GO:0005886">
    <property type="term" value="C:plasma membrane"/>
    <property type="evidence" value="ECO:0007669"/>
    <property type="project" value="TreeGrafter"/>
</dbReference>
<evidence type="ECO:0000313" key="13">
    <source>
        <dbReference type="Proteomes" id="UP000009328"/>
    </source>
</evidence>
<dbReference type="InterPro" id="IPR013320">
    <property type="entry name" value="ConA-like_dom_sf"/>
</dbReference>
<dbReference type="Pfam" id="PF03935">
    <property type="entry name" value="SKN1_KRE6_Sbg1"/>
    <property type="match status" value="1"/>
</dbReference>
<dbReference type="InterPro" id="IPR000757">
    <property type="entry name" value="Beta-glucanase-like"/>
</dbReference>
<dbReference type="eggNOG" id="ENOG502QR13">
    <property type="taxonomic scope" value="Eukaryota"/>
</dbReference>
<dbReference type="STRING" id="1206466.K0KKD1"/>
<keyword evidence="13" id="KW-1185">Reference proteome</keyword>
<feature type="compositionally biased region" description="Polar residues" evidence="9">
    <location>
        <begin position="114"/>
        <end position="125"/>
    </location>
</feature>
<evidence type="ECO:0000256" key="7">
    <source>
        <dbReference type="ARBA" id="ARBA00023180"/>
    </source>
</evidence>
<keyword evidence="6 10" id="KW-0472">Membrane</keyword>
<keyword evidence="8" id="KW-0961">Cell wall biogenesis/degradation</keyword>
<accession>K0KKD1</accession>
<evidence type="ECO:0000256" key="9">
    <source>
        <dbReference type="SAM" id="MobiDB-lite"/>
    </source>
</evidence>
<dbReference type="SUPFAM" id="SSF49899">
    <property type="entry name" value="Concanavalin A-like lectins/glucanases"/>
    <property type="match status" value="1"/>
</dbReference>
<dbReference type="HOGENOM" id="CLU_010811_4_3_1"/>
<keyword evidence="7" id="KW-0325">Glycoprotein</keyword>
<dbReference type="Proteomes" id="UP000009328">
    <property type="component" value="Unassembled WGS sequence"/>
</dbReference>
<feature type="region of interest" description="Disordered" evidence="9">
    <location>
        <begin position="1"/>
        <end position="47"/>
    </location>
</feature>
<dbReference type="InParanoid" id="K0KKD1"/>
<evidence type="ECO:0000256" key="5">
    <source>
        <dbReference type="ARBA" id="ARBA00022989"/>
    </source>
</evidence>
<protein>
    <submittedName>
        <fullName evidence="12">Beta-glucan synthesis-associated protein KRE6</fullName>
    </submittedName>
</protein>
<feature type="region of interest" description="Disordered" evidence="9">
    <location>
        <begin position="103"/>
        <end position="147"/>
    </location>
</feature>
<feature type="compositionally biased region" description="Polar residues" evidence="9">
    <location>
        <begin position="73"/>
        <end position="84"/>
    </location>
</feature>
<dbReference type="GO" id="GO:0005789">
    <property type="term" value="C:endoplasmic reticulum membrane"/>
    <property type="evidence" value="ECO:0007669"/>
    <property type="project" value="TreeGrafter"/>
</dbReference>
<feature type="compositionally biased region" description="Low complexity" evidence="9">
    <location>
        <begin position="131"/>
        <end position="147"/>
    </location>
</feature>
<comment type="similarity">
    <text evidence="2">Belongs to the SKN1/KRE6 family.</text>
</comment>
<comment type="subcellular location">
    <subcellularLocation>
        <location evidence="1">Membrane</location>
        <topology evidence="1">Single-pass type II membrane protein</topology>
    </subcellularLocation>
</comment>
<organism evidence="12 13">
    <name type="scientific">Wickerhamomyces ciferrii (strain ATCC 14091 / BCRC 22168 / CBS 111 / JCM 3599 / NBRC 0793 / NRRL Y-1031 F-60-10)</name>
    <name type="common">Yeast</name>
    <name type="synonym">Pichia ciferrii</name>
    <dbReference type="NCBI Taxonomy" id="1206466"/>
    <lineage>
        <taxon>Eukaryota</taxon>
        <taxon>Fungi</taxon>
        <taxon>Dikarya</taxon>
        <taxon>Ascomycota</taxon>
        <taxon>Saccharomycotina</taxon>
        <taxon>Saccharomycetes</taxon>
        <taxon>Phaffomycetales</taxon>
        <taxon>Wickerhamomycetaceae</taxon>
        <taxon>Wickerhamomyces</taxon>
    </lineage>
</organism>
<keyword evidence="4" id="KW-0735">Signal-anchor</keyword>
<feature type="domain" description="GH16" evidence="11">
    <location>
        <begin position="266"/>
        <end position="619"/>
    </location>
</feature>
<dbReference type="GO" id="GO:0015926">
    <property type="term" value="F:glucosidase activity"/>
    <property type="evidence" value="ECO:0007669"/>
    <property type="project" value="TreeGrafter"/>
</dbReference>
<comment type="caution">
    <text evidence="12">The sequence shown here is derived from an EMBL/GenBank/DDBJ whole genome shotgun (WGS) entry which is preliminary data.</text>
</comment>
<keyword evidence="5 10" id="KW-1133">Transmembrane helix</keyword>
<evidence type="ECO:0000256" key="6">
    <source>
        <dbReference type="ARBA" id="ARBA00023136"/>
    </source>
</evidence>
<feature type="compositionally biased region" description="Polar residues" evidence="9">
    <location>
        <begin position="35"/>
        <end position="47"/>
    </location>
</feature>
<evidence type="ECO:0000256" key="8">
    <source>
        <dbReference type="ARBA" id="ARBA00023316"/>
    </source>
</evidence>
<proteinExistence type="inferred from homology"/>
<evidence type="ECO:0000313" key="12">
    <source>
        <dbReference type="EMBL" id="CCH43411.1"/>
    </source>
</evidence>
<dbReference type="CDD" id="cd02180">
    <property type="entry name" value="GH16_fungal_KRE6_glucanase"/>
    <property type="match status" value="1"/>
</dbReference>
<dbReference type="GO" id="GO:0031505">
    <property type="term" value="P:fungal-type cell wall organization"/>
    <property type="evidence" value="ECO:0007669"/>
    <property type="project" value="TreeGrafter"/>
</dbReference>
<dbReference type="PROSITE" id="PS51762">
    <property type="entry name" value="GH16_2"/>
    <property type="match status" value="1"/>
</dbReference>
<gene>
    <name evidence="12" type="ORF">BN7_2959</name>
</gene>
<dbReference type="InterPro" id="IPR005629">
    <property type="entry name" value="Skn1/Kre6/Sbg1"/>
</dbReference>
<evidence type="ECO:0000256" key="10">
    <source>
        <dbReference type="SAM" id="Phobius"/>
    </source>
</evidence>
<evidence type="ECO:0000256" key="3">
    <source>
        <dbReference type="ARBA" id="ARBA00022692"/>
    </source>
</evidence>
<evidence type="ECO:0000256" key="2">
    <source>
        <dbReference type="ARBA" id="ARBA00010962"/>
    </source>
</evidence>
<dbReference type="PANTHER" id="PTHR31361:SF1">
    <property type="entry name" value="BETA-GLUCAN SYNTHESIS-ASSOCIATED PROTEIN KRE6-RELATED"/>
    <property type="match status" value="1"/>
</dbReference>
<evidence type="ECO:0000256" key="4">
    <source>
        <dbReference type="ARBA" id="ARBA00022968"/>
    </source>
</evidence>
<dbReference type="EMBL" id="CAIF01000076">
    <property type="protein sequence ID" value="CCH43411.1"/>
    <property type="molecule type" value="Genomic_DNA"/>
</dbReference>
<feature type="transmembrane region" description="Helical" evidence="10">
    <location>
        <begin position="206"/>
        <end position="226"/>
    </location>
</feature>
<keyword evidence="3 10" id="KW-0812">Transmembrane</keyword>
<reference evidence="12 13" key="1">
    <citation type="journal article" date="2012" name="Eukaryot. Cell">
        <title>Draft genome sequence of Wickerhamomyces ciferrii NRRL Y-1031 F-60-10.</title>
        <authorList>
            <person name="Schneider J."/>
            <person name="Andrea H."/>
            <person name="Blom J."/>
            <person name="Jaenicke S."/>
            <person name="Ruckert C."/>
            <person name="Schorsch C."/>
            <person name="Szczepanowski R."/>
            <person name="Farwick M."/>
            <person name="Goesmann A."/>
            <person name="Puhler A."/>
            <person name="Schaffer S."/>
            <person name="Tauch A."/>
            <person name="Kohler T."/>
            <person name="Brinkrolf K."/>
        </authorList>
    </citation>
    <scope>NUCLEOTIDE SEQUENCE [LARGE SCALE GENOMIC DNA]</scope>
    <source>
        <strain evidence="13">ATCC 14091 / BCRC 22168 / CBS 111 / JCM 3599 / NBRC 0793 / NRRL Y-1031 F-60-10</strain>
    </source>
</reference>
<evidence type="ECO:0000259" key="11">
    <source>
        <dbReference type="PROSITE" id="PS51762"/>
    </source>
</evidence>